<evidence type="ECO:0000313" key="2">
    <source>
        <dbReference type="Proteomes" id="UP000599074"/>
    </source>
</evidence>
<dbReference type="Proteomes" id="UP000599074">
    <property type="component" value="Unassembled WGS sequence"/>
</dbReference>
<accession>A0A8J3TGD4</accession>
<gene>
    <name evidence="1" type="ORF">Pme01_48890</name>
</gene>
<dbReference type="Pfam" id="PF06348">
    <property type="entry name" value="DUF1059"/>
    <property type="match status" value="1"/>
</dbReference>
<dbReference type="RefSeq" id="WP_168113293.1">
    <property type="nucleotide sequence ID" value="NZ_BOON01000049.1"/>
</dbReference>
<proteinExistence type="predicted"/>
<dbReference type="AlphaFoldDB" id="A0A8J3TGD4"/>
<name>A0A8J3TGD4_9ACTN</name>
<evidence type="ECO:0000313" key="1">
    <source>
        <dbReference type="EMBL" id="GII25292.1"/>
    </source>
</evidence>
<sequence length="58" mass="6081">MKKFRCGDIIPGCDASYTGDEASILASCAVHATKDHGLPEFSPELAAQVRAAMVDVAD</sequence>
<organism evidence="1 2">
    <name type="scientific">Planosporangium mesophilum</name>
    <dbReference type="NCBI Taxonomy" id="689768"/>
    <lineage>
        <taxon>Bacteria</taxon>
        <taxon>Bacillati</taxon>
        <taxon>Actinomycetota</taxon>
        <taxon>Actinomycetes</taxon>
        <taxon>Micromonosporales</taxon>
        <taxon>Micromonosporaceae</taxon>
        <taxon>Planosporangium</taxon>
    </lineage>
</organism>
<dbReference type="EMBL" id="BOON01000049">
    <property type="protein sequence ID" value="GII25292.1"/>
    <property type="molecule type" value="Genomic_DNA"/>
</dbReference>
<evidence type="ECO:0008006" key="3">
    <source>
        <dbReference type="Google" id="ProtNLM"/>
    </source>
</evidence>
<keyword evidence="2" id="KW-1185">Reference proteome</keyword>
<comment type="caution">
    <text evidence="1">The sequence shown here is derived from an EMBL/GenBank/DDBJ whole genome shotgun (WGS) entry which is preliminary data.</text>
</comment>
<reference evidence="1" key="1">
    <citation type="submission" date="2021-01" db="EMBL/GenBank/DDBJ databases">
        <title>Whole genome shotgun sequence of Planosporangium mesophilum NBRC 109066.</title>
        <authorList>
            <person name="Komaki H."/>
            <person name="Tamura T."/>
        </authorList>
    </citation>
    <scope>NUCLEOTIDE SEQUENCE</scope>
    <source>
        <strain evidence="1">NBRC 109066</strain>
    </source>
</reference>
<dbReference type="InterPro" id="IPR009409">
    <property type="entry name" value="DUF1059"/>
</dbReference>
<protein>
    <recommendedName>
        <fullName evidence="3">DUF1059 domain-containing protein</fullName>
    </recommendedName>
</protein>